<evidence type="ECO:0000256" key="4">
    <source>
        <dbReference type="ARBA" id="ARBA00022969"/>
    </source>
</evidence>
<dbReference type="Gene3D" id="2.30.31.20">
    <property type="entry name" value="Sporulation-specific cell division protein SsgB"/>
    <property type="match status" value="1"/>
</dbReference>
<dbReference type="OrthoDB" id="3853096at2"/>
<dbReference type="GO" id="GO:0030435">
    <property type="term" value="P:sporulation resulting in formation of a cellular spore"/>
    <property type="evidence" value="ECO:0007669"/>
    <property type="project" value="UniProtKB-KW"/>
</dbReference>
<keyword evidence="4" id="KW-0749">Sporulation</keyword>
<dbReference type="GO" id="GO:0030428">
    <property type="term" value="C:cell septum"/>
    <property type="evidence" value="ECO:0007669"/>
    <property type="project" value="UniProtKB-SubCell"/>
</dbReference>
<proteinExistence type="inferred from homology"/>
<protein>
    <submittedName>
        <fullName evidence="7">Sporulation-specific cell division protein SsgB</fullName>
    </submittedName>
</protein>
<keyword evidence="5" id="KW-0717">Septation</keyword>
<sequence>MYKVIDHTVQAQLITNPPTTRSLTPALRYDELDPLAVRIVFPPDISLDGAEVSWVFARELLAEGLRGPAGEGDVHVWPCGLEQTVIELHTGEGVAVLEFRAADLWGFLQCSYELVPAGGESARLDLDEGLASLLRGV</sequence>
<gene>
    <name evidence="7" type="primary">ssgB_1</name>
    <name evidence="7" type="ORF">SCA03_19870</name>
</gene>
<evidence type="ECO:0000256" key="6">
    <source>
        <dbReference type="ARBA" id="ARBA00023306"/>
    </source>
</evidence>
<evidence type="ECO:0000256" key="5">
    <source>
        <dbReference type="ARBA" id="ARBA00023210"/>
    </source>
</evidence>
<keyword evidence="3 7" id="KW-0132">Cell division</keyword>
<evidence type="ECO:0000256" key="1">
    <source>
        <dbReference type="ARBA" id="ARBA00004431"/>
    </source>
</evidence>
<keyword evidence="6" id="KW-0131">Cell cycle</keyword>
<dbReference type="GO" id="GO:0000917">
    <property type="term" value="P:division septum assembly"/>
    <property type="evidence" value="ECO:0007669"/>
    <property type="project" value="UniProtKB-KW"/>
</dbReference>
<organism evidence="7 8">
    <name type="scientific">Streptomyces cacaoi</name>
    <dbReference type="NCBI Taxonomy" id="1898"/>
    <lineage>
        <taxon>Bacteria</taxon>
        <taxon>Bacillati</taxon>
        <taxon>Actinomycetota</taxon>
        <taxon>Actinomycetes</taxon>
        <taxon>Kitasatosporales</taxon>
        <taxon>Streptomycetaceae</taxon>
        <taxon>Streptomyces</taxon>
    </lineage>
</organism>
<evidence type="ECO:0000256" key="3">
    <source>
        <dbReference type="ARBA" id="ARBA00022618"/>
    </source>
</evidence>
<dbReference type="EMBL" id="BJMM01000007">
    <property type="protein sequence ID" value="GEB49436.1"/>
    <property type="molecule type" value="Genomic_DNA"/>
</dbReference>
<evidence type="ECO:0000313" key="8">
    <source>
        <dbReference type="Proteomes" id="UP000319210"/>
    </source>
</evidence>
<comment type="subcellular location">
    <subcellularLocation>
        <location evidence="1">Cell septum</location>
    </subcellularLocation>
</comment>
<name>A0A4Y3QVJ3_STRCI</name>
<dbReference type="InterPro" id="IPR006776">
    <property type="entry name" value="SsgB"/>
</dbReference>
<comment type="similarity">
    <text evidence="2">Belongs to the SsgA family.</text>
</comment>
<evidence type="ECO:0000256" key="2">
    <source>
        <dbReference type="ARBA" id="ARBA00009323"/>
    </source>
</evidence>
<dbReference type="RefSeq" id="WP_030877304.1">
    <property type="nucleotide sequence ID" value="NZ_BJMM01000007.1"/>
</dbReference>
<comment type="caution">
    <text evidence="7">The sequence shown here is derived from an EMBL/GenBank/DDBJ whole genome shotgun (WGS) entry which is preliminary data.</text>
</comment>
<reference evidence="7 8" key="1">
    <citation type="submission" date="2019-06" db="EMBL/GenBank/DDBJ databases">
        <title>Whole genome shotgun sequence of Streptomyces cacaoi subsp. cacaoi NBRC 12748.</title>
        <authorList>
            <person name="Hosoyama A."/>
            <person name="Uohara A."/>
            <person name="Ohji S."/>
            <person name="Ichikawa N."/>
        </authorList>
    </citation>
    <scope>NUCLEOTIDE SEQUENCE [LARGE SCALE GENOMIC DNA]</scope>
    <source>
        <strain evidence="7 8">NBRC 12748</strain>
    </source>
</reference>
<accession>A0A4Y3QVJ3</accession>
<dbReference type="InterPro" id="IPR038658">
    <property type="entry name" value="SsgB_sf"/>
</dbReference>
<dbReference type="AlphaFoldDB" id="A0A4Y3QVJ3"/>
<dbReference type="Pfam" id="PF04686">
    <property type="entry name" value="SsgA"/>
    <property type="match status" value="1"/>
</dbReference>
<keyword evidence="8" id="KW-1185">Reference proteome</keyword>
<dbReference type="Proteomes" id="UP000319210">
    <property type="component" value="Unassembled WGS sequence"/>
</dbReference>
<evidence type="ECO:0000313" key="7">
    <source>
        <dbReference type="EMBL" id="GEB49436.1"/>
    </source>
</evidence>